<dbReference type="GO" id="GO:0009249">
    <property type="term" value="P:protein lipoylation"/>
    <property type="evidence" value="ECO:0007669"/>
    <property type="project" value="Ensembl"/>
</dbReference>
<organism evidence="18 19">
    <name type="scientific">Gallus gallus</name>
    <name type="common">Chicken</name>
    <dbReference type="NCBI Taxonomy" id="9031"/>
    <lineage>
        <taxon>Eukaryota</taxon>
        <taxon>Metazoa</taxon>
        <taxon>Chordata</taxon>
        <taxon>Craniata</taxon>
        <taxon>Vertebrata</taxon>
        <taxon>Euteleostomi</taxon>
        <taxon>Archelosauria</taxon>
        <taxon>Archosauria</taxon>
        <taxon>Dinosauria</taxon>
        <taxon>Saurischia</taxon>
        <taxon>Theropoda</taxon>
        <taxon>Coelurosauria</taxon>
        <taxon>Aves</taxon>
        <taxon>Neognathae</taxon>
        <taxon>Galloanserae</taxon>
        <taxon>Galliformes</taxon>
        <taxon>Phasianidae</taxon>
        <taxon>Phasianinae</taxon>
        <taxon>Gallus</taxon>
    </lineage>
</organism>
<dbReference type="OrthoDB" id="201621at2759"/>
<evidence type="ECO:0000256" key="13">
    <source>
        <dbReference type="ARBA" id="ARBA00077230"/>
    </source>
</evidence>
<dbReference type="EC" id="2.3.1.200" evidence="11"/>
<evidence type="ECO:0000256" key="2">
    <source>
        <dbReference type="ARBA" id="ARBA00005085"/>
    </source>
</evidence>
<keyword evidence="19" id="KW-1185">Reference proteome</keyword>
<dbReference type="Proteomes" id="UP000000539">
    <property type="component" value="Chromosome 1"/>
</dbReference>
<dbReference type="GO" id="GO:0017118">
    <property type="term" value="F:lipoyltransferase activity"/>
    <property type="evidence" value="ECO:0000318"/>
    <property type="project" value="GO_Central"/>
</dbReference>
<accession>A0A8V0YTB2</accession>
<dbReference type="GeneTree" id="ENSGT00390000008846"/>
<dbReference type="Gene3D" id="3.30.930.10">
    <property type="entry name" value="Bira Bifunctional Protein, Domain 2"/>
    <property type="match status" value="1"/>
</dbReference>
<comment type="catalytic activity">
    <reaction evidence="8">
        <text>N(6)-[(R)-lipoyl]-L-lysyl-[glycine-cleavage complex H protein] + L-lysyl-[lipoyl-carrier protein] = L-lysyl-[glycine-cleavage complex H protein] + N(6)-[(R)-lipoyl]-L-lysyl-[lipoyl-carrier protein]</text>
        <dbReference type="Rhea" id="RHEA:16413"/>
        <dbReference type="Rhea" id="RHEA-COMP:10494"/>
        <dbReference type="Rhea" id="RHEA-COMP:10500"/>
        <dbReference type="Rhea" id="RHEA-COMP:10501"/>
        <dbReference type="Rhea" id="RHEA-COMP:10502"/>
        <dbReference type="ChEBI" id="CHEBI:29969"/>
        <dbReference type="ChEBI" id="CHEBI:83099"/>
        <dbReference type="EC" id="2.3.1.200"/>
    </reaction>
    <physiologicalReaction direction="left-to-right" evidence="8">
        <dbReference type="Rhea" id="RHEA:16414"/>
    </physiologicalReaction>
</comment>
<evidence type="ECO:0000256" key="6">
    <source>
        <dbReference type="ARBA" id="ARBA00023128"/>
    </source>
</evidence>
<dbReference type="InterPro" id="IPR004562">
    <property type="entry name" value="LipoylTrfase_LipoateP_Ligase"/>
</dbReference>
<dbReference type="Ensembl" id="ENSGALT00010038067.1">
    <property type="protein sequence ID" value="ENSGALP00010021966.1"/>
    <property type="gene ID" value="ENSGALG00010015810.1"/>
</dbReference>
<evidence type="ECO:0000256" key="15">
    <source>
        <dbReference type="ARBA" id="ARBA00081636"/>
    </source>
</evidence>
<comment type="function">
    <text evidence="10">Lipoyl amidotransferase that catalyzes the transfer of lipoyl moieties from lipoyl-protein H of the glycine cleavage system (lipoyl-GCSH) to E2 subunits of the pyruvate dehydrogenase complex (PDCE2). Unable to catalyze the transfer of octanoyl from octanoyl-GCSH to PDCE2. In vitro, it is also able to catalyze the transfer of the lipoyl group from lipoyl-AMP to the specific lysine residue of lipoyl domains of lipoate-dependent enzymes but this reaction may not be physiologically relevant.</text>
</comment>
<evidence type="ECO:0000313" key="18">
    <source>
        <dbReference type="Ensembl" id="ENSGALP00010021966.1"/>
    </source>
</evidence>
<evidence type="ECO:0000256" key="11">
    <source>
        <dbReference type="ARBA" id="ARBA00066356"/>
    </source>
</evidence>
<dbReference type="Gene3D" id="3.30.390.50">
    <property type="entry name" value="CO dehydrogenase flavoprotein, C-terminal domain"/>
    <property type="match status" value="1"/>
</dbReference>
<dbReference type="PROSITE" id="PS51733">
    <property type="entry name" value="BPL_LPL_CATALYTIC"/>
    <property type="match status" value="1"/>
</dbReference>
<proteinExistence type="inferred from homology"/>
<dbReference type="RefSeq" id="XP_040555040.1">
    <property type="nucleotide sequence ID" value="XM_040699106.2"/>
</dbReference>
<reference evidence="18" key="1">
    <citation type="submission" date="2020-11" db="EMBL/GenBank/DDBJ databases">
        <title>Gallus gallus (Chicken) genome, bGalGal1, GRCg7b, maternal haplotype autosomes + Z &amp; W.</title>
        <authorList>
            <person name="Warren W."/>
            <person name="Formenti G."/>
            <person name="Fedrigo O."/>
            <person name="Haase B."/>
            <person name="Mountcastle J."/>
            <person name="Balacco J."/>
            <person name="Tracey A."/>
            <person name="Schneider V."/>
            <person name="Okimoto R."/>
            <person name="Cheng H."/>
            <person name="Hawken R."/>
            <person name="Howe K."/>
            <person name="Jarvis E.D."/>
        </authorList>
    </citation>
    <scope>NUCLEOTIDE SEQUENCE [LARGE SCALE GENOMIC DNA]</scope>
    <source>
        <strain evidence="18">Broiler</strain>
    </source>
</reference>
<dbReference type="GlyGen" id="A0A8V0YTB2">
    <property type="glycosylation" value="1 site"/>
</dbReference>
<dbReference type="CTD" id="51601"/>
<feature type="domain" description="BPL/LPL catalytic" evidence="17">
    <location>
        <begin position="94"/>
        <end position="280"/>
    </location>
</feature>
<dbReference type="FunFam" id="3.30.930.10:FF:000045">
    <property type="entry name" value="lipoyltransferase 1, mitochondrial"/>
    <property type="match status" value="1"/>
</dbReference>
<dbReference type="GO" id="GO:0005739">
    <property type="term" value="C:mitochondrion"/>
    <property type="evidence" value="ECO:0000318"/>
    <property type="project" value="GO_Central"/>
</dbReference>
<comment type="pathway">
    <text evidence="2">Protein modification; protein lipoylation via exogenous pathway; protein N(6)-(lipoyl)lysine from lipoate: step 2/2.</text>
</comment>
<evidence type="ECO:0000256" key="1">
    <source>
        <dbReference type="ARBA" id="ARBA00004173"/>
    </source>
</evidence>
<dbReference type="RefSeq" id="NP_001384596.1">
    <property type="nucleotide sequence ID" value="NM_001397667.1"/>
</dbReference>
<evidence type="ECO:0000259" key="17">
    <source>
        <dbReference type="PROSITE" id="PS51733"/>
    </source>
</evidence>
<gene>
    <name evidence="18" type="primary">LIPT1</name>
</gene>
<dbReference type="PANTHER" id="PTHR12561:SF3">
    <property type="entry name" value="LIPOYLTRANSFERASE 1, MITOCHONDRIAL"/>
    <property type="match status" value="1"/>
</dbReference>
<dbReference type="Pfam" id="PF21948">
    <property type="entry name" value="LplA-B_cat"/>
    <property type="match status" value="1"/>
</dbReference>
<dbReference type="SMR" id="A0A8V0YTB2"/>
<dbReference type="PANTHER" id="PTHR12561">
    <property type="entry name" value="LIPOATE-PROTEIN LIGASE"/>
    <property type="match status" value="1"/>
</dbReference>
<evidence type="ECO:0000256" key="7">
    <source>
        <dbReference type="ARBA" id="ARBA00023315"/>
    </source>
</evidence>
<name>A0A8V0YTB2_CHICK</name>
<comment type="catalytic activity">
    <reaction evidence="9">
        <text>(R)-lipoyl-5'-AMP + L-lysyl-[lipoyl-carrier protein] = N(6)-[(R)-lipoyl]-L-lysyl-[lipoyl-carrier protein] + AMP + 2 H(+)</text>
        <dbReference type="Rhea" id="RHEA:20473"/>
        <dbReference type="Rhea" id="RHEA-COMP:10500"/>
        <dbReference type="Rhea" id="RHEA-COMP:10502"/>
        <dbReference type="ChEBI" id="CHEBI:15378"/>
        <dbReference type="ChEBI" id="CHEBI:29969"/>
        <dbReference type="ChEBI" id="CHEBI:83091"/>
        <dbReference type="ChEBI" id="CHEBI:83099"/>
        <dbReference type="ChEBI" id="CHEBI:456215"/>
    </reaction>
</comment>
<comment type="similarity">
    <text evidence="3">Belongs to the LplA family.</text>
</comment>
<keyword evidence="5" id="KW-0809">Transit peptide</keyword>
<dbReference type="OMA" id="MYLIEPK"/>
<dbReference type="Ensembl" id="ENSGALT00010038069.1">
    <property type="protein sequence ID" value="ENSGALP00010021968.1"/>
    <property type="gene ID" value="ENSGALG00010015810.1"/>
</dbReference>
<evidence type="ECO:0000256" key="12">
    <source>
        <dbReference type="ARBA" id="ARBA00071354"/>
    </source>
</evidence>
<evidence type="ECO:0000256" key="5">
    <source>
        <dbReference type="ARBA" id="ARBA00022946"/>
    </source>
</evidence>
<dbReference type="SUPFAM" id="SSF55681">
    <property type="entry name" value="Class II aaRS and biotin synthetases"/>
    <property type="match status" value="1"/>
</dbReference>
<dbReference type="GO" id="GO:0005737">
    <property type="term" value="C:cytoplasm"/>
    <property type="evidence" value="ECO:0000318"/>
    <property type="project" value="GO_Central"/>
</dbReference>
<dbReference type="FunFam" id="3.30.390.50:FF:000005">
    <property type="entry name" value="Lipoyltransferase 1, mitochondrial"/>
    <property type="match status" value="1"/>
</dbReference>
<keyword evidence="7" id="KW-0012">Acyltransferase</keyword>
<dbReference type="AlphaFoldDB" id="A0A8V0YTB2"/>
<keyword evidence="6" id="KW-0496">Mitochondrion</keyword>
<evidence type="ECO:0000256" key="16">
    <source>
        <dbReference type="ARBA" id="ARBA00083292"/>
    </source>
</evidence>
<dbReference type="GeneID" id="418697"/>
<evidence type="ECO:0000256" key="10">
    <source>
        <dbReference type="ARBA" id="ARBA00055110"/>
    </source>
</evidence>
<evidence type="ECO:0000256" key="9">
    <source>
        <dbReference type="ARBA" id="ARBA00052428"/>
    </source>
</evidence>
<dbReference type="CDD" id="cd16443">
    <property type="entry name" value="LplA"/>
    <property type="match status" value="1"/>
</dbReference>
<protein>
    <recommendedName>
        <fullName evidence="12">Lipoyl amidotransferase LIPT1, mitochondrial</fullName>
        <ecNumber evidence="11">2.3.1.200</ecNumber>
    </recommendedName>
    <alternativeName>
        <fullName evidence="15">Lipoate biosynthesis protein</fullName>
    </alternativeName>
    <alternativeName>
        <fullName evidence="13">Lipoate-protein ligase</fullName>
    </alternativeName>
    <alternativeName>
        <fullName evidence="16">Lipoyl ligase</fullName>
    </alternativeName>
    <alternativeName>
        <fullName evidence="14">Lipoyltransferase 1</fullName>
    </alternativeName>
</protein>
<dbReference type="InterPro" id="IPR004143">
    <property type="entry name" value="BPL_LPL_catalytic"/>
</dbReference>
<keyword evidence="4" id="KW-0808">Transferase</keyword>
<evidence type="ECO:0000256" key="14">
    <source>
        <dbReference type="ARBA" id="ARBA00079837"/>
    </source>
</evidence>
<evidence type="ECO:0000256" key="8">
    <source>
        <dbReference type="ARBA" id="ARBA00051275"/>
    </source>
</evidence>
<dbReference type="GO" id="GO:0016410">
    <property type="term" value="F:N-acyltransferase activity"/>
    <property type="evidence" value="ECO:0007669"/>
    <property type="project" value="Ensembl"/>
</dbReference>
<evidence type="ECO:0000313" key="19">
    <source>
        <dbReference type="Proteomes" id="UP000000539"/>
    </source>
</evidence>
<comment type="subcellular location">
    <subcellularLocation>
        <location evidence="1">Mitochondrion</location>
    </subcellularLocation>
</comment>
<dbReference type="NCBIfam" id="TIGR00545">
    <property type="entry name" value="lipoyltrans"/>
    <property type="match status" value="1"/>
</dbReference>
<reference evidence="18" key="2">
    <citation type="submission" date="2025-05" db="UniProtKB">
        <authorList>
            <consortium name="Ensembl"/>
        </authorList>
    </citation>
    <scope>IDENTIFICATION</scope>
    <source>
        <strain evidence="18">broiler</strain>
    </source>
</reference>
<evidence type="ECO:0000256" key="4">
    <source>
        <dbReference type="ARBA" id="ARBA00022679"/>
    </source>
</evidence>
<sequence length="410" mass="46190">MTATSNSSLSQLQAVHVPPFSSTSTYRPFAHRFVAKTMVLQSSFRSCLPLSCLLRTPRAGFGGTASGGLIIQSLSNDVYQNLAVEDWIHDHMNLENRQVLFLWRNSPAVVIGRHQNPWQECNLQLMRQKNIKLARRRSGGGTVYHDLGNINLTFFTTRKKYERMENLKLVVKALKALRPQLDIHVTDRYDIVLDGQYKISGTAAKLGRTTAYHHCTLLCNANKVVLSSVLKSPYKGLKSNATPSVPASVKNLFEEDPGLTCEMLLDAIAEEYATQHRIDHHITLINPTDESVLPGINDKSKELQTWEWVYGKTPKFSVSTCFNMVYKDSVLDVKVDMDVKHGRIEACDIDLPQQWLPPALCHELVKSLTGSKFCPNETTALSSILLRTCPQDYELHSKWNLLCENMTALM</sequence>
<dbReference type="InterPro" id="IPR045864">
    <property type="entry name" value="aa-tRNA-synth_II/BPL/LPL"/>
</dbReference>
<evidence type="ECO:0000256" key="3">
    <source>
        <dbReference type="ARBA" id="ARBA00008242"/>
    </source>
</evidence>